<dbReference type="PANTHER" id="PTHR10039">
    <property type="entry name" value="AMELOGENIN"/>
    <property type="match status" value="1"/>
</dbReference>
<evidence type="ECO:0000259" key="2">
    <source>
        <dbReference type="Pfam" id="PF24883"/>
    </source>
</evidence>
<organism evidence="4 5">
    <name type="scientific">Hyaloscypha hepaticicola</name>
    <dbReference type="NCBI Taxonomy" id="2082293"/>
    <lineage>
        <taxon>Eukaryota</taxon>
        <taxon>Fungi</taxon>
        <taxon>Dikarya</taxon>
        <taxon>Ascomycota</taxon>
        <taxon>Pezizomycotina</taxon>
        <taxon>Leotiomycetes</taxon>
        <taxon>Helotiales</taxon>
        <taxon>Hyaloscyphaceae</taxon>
        <taxon>Hyaloscypha</taxon>
    </lineage>
</organism>
<dbReference type="Pfam" id="PF25053">
    <property type="entry name" value="DUF7791"/>
    <property type="match status" value="1"/>
</dbReference>
<name>A0A2J6Q2F2_9HELO</name>
<feature type="domain" description="Nephrocystin 3-like N-terminal" evidence="2">
    <location>
        <begin position="252"/>
        <end position="436"/>
    </location>
</feature>
<dbReference type="InterPro" id="IPR056693">
    <property type="entry name" value="DUF7791"/>
</dbReference>
<dbReference type="InterPro" id="IPR027417">
    <property type="entry name" value="P-loop_NTPase"/>
</dbReference>
<dbReference type="OrthoDB" id="443402at2759"/>
<proteinExistence type="predicted"/>
<sequence>MDPLTALGLAASIIQFVEFSTRLVSKGGYLNNENKDGALVDQKVLEQLGIQLRRFETELGGIPGTARSRDDEQLARLSEECLAVGKDLTTVLEKLRVSKVGKGWGSTRQALRMIWSKEKLESLQKRLSSIRDEMQLSMLVSMRTNMERQMLSTSERFQHLEESTQTVMKALTSNQGVADVKEPSQMQDFQDRIVAIAQVDRDESNQRQTLAMPGIQSNLATRLEVESGLLKFLSFPVMADRYKSIEKAYSETFDWIFQGGSSQFPDWLSHRSGIFWITGKTASGKSTMMKHIFQSPLTQELLRPWAKSEVFASAAFFFWNSGSALERSQKGLLRSLLYTVLKQQPSLLAVVLPSRWALLHNSLATPTLGLKPELEPWGLKELKDAFTELIKQDLVRLKLFFLVDGLDEYDGDPEDITELFREISSSSNVKAVVSSRWLKTFAKSFKDCPTLALHACTEDDMKRFVAGTLQENPSFKLHAKSDSHLANQIIHRISNRAEGVFLWAKLAISLTIRGLKAGNSLEAINTNIISIPHQLTKLGGEFQALDETWEDLEFGNLYEHLWEEIPEDARSGASQILQIMAAMRTVRKGSQDEDDDTEPLTLIALALADGDIQEAVGAEVGPWELYDIQRRSDSMAKRLRLELSGFIEIQISDDQDSAPINPGSRLRYSHRSTREYVDSILESKLVGYTSRSAFNPYLSLIKSYVQHLKILDPIRSRKLDVLWFFVTTSLLCAHYFESKNPVTESYTDLLKALDQTMEKYHENNLKDEDGNWLERKFVLKTKVKGDDAWGARGDAKLHWSNFHPIHDQPREWKNSFQSLVVQFGLSKFLDKSLTSSHDVLKSKKGRPLLDYAMIPLPSMEHELITQNVIKVLLDHGANPNERFGKYSCWQNALIWQYEHFNASKKKSLTGSSKAQDLAETRLKIFQLLIEHKADIDVRAKVGGDKIFLQMVVGECFSLCDPDHVEELKKMIALRMGKSSNFPIRKFAF</sequence>
<protein>
    <submittedName>
        <fullName evidence="4">Uncharacterized protein</fullName>
    </submittedName>
</protein>
<dbReference type="InterPro" id="IPR056884">
    <property type="entry name" value="NPHP3-like_N"/>
</dbReference>
<dbReference type="Proteomes" id="UP000235672">
    <property type="component" value="Unassembled WGS sequence"/>
</dbReference>
<dbReference type="PANTHER" id="PTHR10039:SF5">
    <property type="entry name" value="NACHT DOMAIN-CONTAINING PROTEIN"/>
    <property type="match status" value="1"/>
</dbReference>
<keyword evidence="5" id="KW-1185">Reference proteome</keyword>
<dbReference type="AlphaFoldDB" id="A0A2J6Q2F2"/>
<accession>A0A2J6Q2F2</accession>
<dbReference type="Gene3D" id="3.40.50.300">
    <property type="entry name" value="P-loop containing nucleotide triphosphate hydrolases"/>
    <property type="match status" value="1"/>
</dbReference>
<dbReference type="Pfam" id="PF24883">
    <property type="entry name" value="NPHP3_N"/>
    <property type="match status" value="1"/>
</dbReference>
<keyword evidence="1" id="KW-0677">Repeat</keyword>
<evidence type="ECO:0000256" key="1">
    <source>
        <dbReference type="ARBA" id="ARBA00022737"/>
    </source>
</evidence>
<reference evidence="4 5" key="1">
    <citation type="submission" date="2016-05" db="EMBL/GenBank/DDBJ databases">
        <title>A degradative enzymes factory behind the ericoid mycorrhizal symbiosis.</title>
        <authorList>
            <consortium name="DOE Joint Genome Institute"/>
            <person name="Martino E."/>
            <person name="Morin E."/>
            <person name="Grelet G."/>
            <person name="Kuo A."/>
            <person name="Kohler A."/>
            <person name="Daghino S."/>
            <person name="Barry K."/>
            <person name="Choi C."/>
            <person name="Cichocki N."/>
            <person name="Clum A."/>
            <person name="Copeland A."/>
            <person name="Hainaut M."/>
            <person name="Haridas S."/>
            <person name="Labutti K."/>
            <person name="Lindquist E."/>
            <person name="Lipzen A."/>
            <person name="Khouja H.-R."/>
            <person name="Murat C."/>
            <person name="Ohm R."/>
            <person name="Olson A."/>
            <person name="Spatafora J."/>
            <person name="Veneault-Fourrey C."/>
            <person name="Henrissat B."/>
            <person name="Grigoriev I."/>
            <person name="Martin F."/>
            <person name="Perotto S."/>
        </authorList>
    </citation>
    <scope>NUCLEOTIDE SEQUENCE [LARGE SCALE GENOMIC DNA]</scope>
    <source>
        <strain evidence="4 5">UAMH 7357</strain>
    </source>
</reference>
<evidence type="ECO:0000313" key="4">
    <source>
        <dbReference type="EMBL" id="PMD20461.1"/>
    </source>
</evidence>
<gene>
    <name evidence="4" type="ORF">NA56DRAFT_749903</name>
</gene>
<evidence type="ECO:0000313" key="5">
    <source>
        <dbReference type="Proteomes" id="UP000235672"/>
    </source>
</evidence>
<dbReference type="SUPFAM" id="SSF52540">
    <property type="entry name" value="P-loop containing nucleoside triphosphate hydrolases"/>
    <property type="match status" value="1"/>
</dbReference>
<dbReference type="EMBL" id="KZ613485">
    <property type="protein sequence ID" value="PMD20461.1"/>
    <property type="molecule type" value="Genomic_DNA"/>
</dbReference>
<feature type="domain" description="DUF7791" evidence="3">
    <location>
        <begin position="565"/>
        <end position="716"/>
    </location>
</feature>
<evidence type="ECO:0000259" key="3">
    <source>
        <dbReference type="Pfam" id="PF25053"/>
    </source>
</evidence>